<comment type="subcellular location">
    <subcellularLocation>
        <location evidence="1">Cell inner membrane</location>
        <topology evidence="1">Multi-pass membrane protein</topology>
    </subcellularLocation>
</comment>
<evidence type="ECO:0000259" key="18">
    <source>
        <dbReference type="Pfam" id="PF02706"/>
    </source>
</evidence>
<dbReference type="Proteomes" id="UP001206895">
    <property type="component" value="Unassembled WGS sequence"/>
</dbReference>
<evidence type="ECO:0000256" key="4">
    <source>
        <dbReference type="ARBA" id="ARBA00008883"/>
    </source>
</evidence>
<evidence type="ECO:0000256" key="3">
    <source>
        <dbReference type="ARBA" id="ARBA00007316"/>
    </source>
</evidence>
<feature type="transmembrane region" description="Helical" evidence="17">
    <location>
        <begin position="174"/>
        <end position="198"/>
    </location>
</feature>
<accession>A0ABT1HFR3</accession>
<evidence type="ECO:0000256" key="8">
    <source>
        <dbReference type="ARBA" id="ARBA00022679"/>
    </source>
</evidence>
<organism evidence="20 21">
    <name type="scientific">Williamsia maris</name>
    <dbReference type="NCBI Taxonomy" id="72806"/>
    <lineage>
        <taxon>Bacteria</taxon>
        <taxon>Bacillati</taxon>
        <taxon>Actinomycetota</taxon>
        <taxon>Actinomycetes</taxon>
        <taxon>Mycobacteriales</taxon>
        <taxon>Nocardiaceae</taxon>
        <taxon>Williamsia</taxon>
    </lineage>
</organism>
<evidence type="ECO:0000313" key="20">
    <source>
        <dbReference type="EMBL" id="MCP2177085.1"/>
    </source>
</evidence>
<keyword evidence="20" id="KW-0675">Receptor</keyword>
<keyword evidence="21" id="KW-1185">Reference proteome</keyword>
<feature type="domain" description="AAA" evidence="19">
    <location>
        <begin position="265"/>
        <end position="383"/>
    </location>
</feature>
<comment type="catalytic activity">
    <reaction evidence="16">
        <text>L-tyrosyl-[protein] + ATP = O-phospho-L-tyrosyl-[protein] + ADP + H(+)</text>
        <dbReference type="Rhea" id="RHEA:10596"/>
        <dbReference type="Rhea" id="RHEA-COMP:10136"/>
        <dbReference type="Rhea" id="RHEA-COMP:20101"/>
        <dbReference type="ChEBI" id="CHEBI:15378"/>
        <dbReference type="ChEBI" id="CHEBI:30616"/>
        <dbReference type="ChEBI" id="CHEBI:46858"/>
        <dbReference type="ChEBI" id="CHEBI:61978"/>
        <dbReference type="ChEBI" id="CHEBI:456216"/>
        <dbReference type="EC" id="2.7.10.2"/>
    </reaction>
</comment>
<keyword evidence="13 17" id="KW-1133">Transmembrane helix</keyword>
<dbReference type="InterPro" id="IPR050445">
    <property type="entry name" value="Bact_polysacc_biosynth/exp"/>
</dbReference>
<evidence type="ECO:0000256" key="16">
    <source>
        <dbReference type="ARBA" id="ARBA00051245"/>
    </source>
</evidence>
<dbReference type="RefSeq" id="WP_253662060.1">
    <property type="nucleotide sequence ID" value="NZ_BAAAJQ010000001.1"/>
</dbReference>
<evidence type="ECO:0000256" key="11">
    <source>
        <dbReference type="ARBA" id="ARBA00022777"/>
    </source>
</evidence>
<comment type="caution">
    <text evidence="20">The sequence shown here is derived from an EMBL/GenBank/DDBJ whole genome shotgun (WGS) entry which is preliminary data.</text>
</comment>
<dbReference type="GO" id="GO:0004713">
    <property type="term" value="F:protein tyrosine kinase activity"/>
    <property type="evidence" value="ECO:0007669"/>
    <property type="project" value="UniProtKB-KW"/>
</dbReference>
<dbReference type="EMBL" id="JAMTCJ010000003">
    <property type="protein sequence ID" value="MCP2177085.1"/>
    <property type="molecule type" value="Genomic_DNA"/>
</dbReference>
<keyword evidence="10" id="KW-0547">Nucleotide-binding</keyword>
<dbReference type="PANTHER" id="PTHR32309">
    <property type="entry name" value="TYROSINE-PROTEIN KINASE"/>
    <property type="match status" value="1"/>
</dbReference>
<dbReference type="EC" id="2.7.10.2" evidence="5"/>
<dbReference type="Pfam" id="PF02706">
    <property type="entry name" value="Wzz"/>
    <property type="match status" value="1"/>
</dbReference>
<evidence type="ECO:0000256" key="14">
    <source>
        <dbReference type="ARBA" id="ARBA00023136"/>
    </source>
</evidence>
<keyword evidence="15 20" id="KW-0829">Tyrosine-protein kinase</keyword>
<comment type="similarity">
    <text evidence="4">Belongs to the etk/wzc family.</text>
</comment>
<dbReference type="NCBIfam" id="TIGR01007">
    <property type="entry name" value="eps_fam"/>
    <property type="match status" value="1"/>
</dbReference>
<evidence type="ECO:0000256" key="17">
    <source>
        <dbReference type="SAM" id="Phobius"/>
    </source>
</evidence>
<evidence type="ECO:0000313" key="21">
    <source>
        <dbReference type="Proteomes" id="UP001206895"/>
    </source>
</evidence>
<evidence type="ECO:0000256" key="2">
    <source>
        <dbReference type="ARBA" id="ARBA00006683"/>
    </source>
</evidence>
<gene>
    <name evidence="20" type="ORF">LX13_002913</name>
</gene>
<comment type="similarity">
    <text evidence="3">Belongs to the CpsD/CapB family.</text>
</comment>
<comment type="similarity">
    <text evidence="2">Belongs to the CpsC/CapA family.</text>
</comment>
<keyword evidence="9 17" id="KW-0812">Transmembrane</keyword>
<dbReference type="InterPro" id="IPR027417">
    <property type="entry name" value="P-loop_NTPase"/>
</dbReference>
<protein>
    <recommendedName>
        <fullName evidence="5">non-specific protein-tyrosine kinase</fullName>
        <ecNumber evidence="5">2.7.10.2</ecNumber>
    </recommendedName>
</protein>
<evidence type="ECO:0000256" key="15">
    <source>
        <dbReference type="ARBA" id="ARBA00023137"/>
    </source>
</evidence>
<dbReference type="CDD" id="cd05387">
    <property type="entry name" value="BY-kinase"/>
    <property type="match status" value="1"/>
</dbReference>
<sequence>MAIREYVRIFVKYWWVLILCVVLGGGGGLAYHQFGTTPKYAATAQLFVTAVGGTSVGESYQNSLFSQDRVNSYAAIATSDQVARRASEALGGAISADDLRSETTAVAVTKTVILAITVTDEAPRRAQSYANAVAQETSTVVQELETSQRGGSSAANAVVLDDADLPSSSTGMSWILLTIAGAALGLFIGLLIALGLGLSDRRVRNGPGVKSASGLHVLSEIPEDEAVTGAAVAAGTNANLEPYRLLRTNVRFIGAGVSRTGEAPRVISVTGPTGGEGRTSVAIGLAAALADSGHDVLLIDADLAGDGVAAALSITSDHGLTTTIVGENDLTTGVRRVRRDFSVLVAGPKPPNAAELIASDRFDKLLADARSRFDYVIIDTPAIASSSDATVCAALSDGVVLLARRNRTNRTALRSAAESLNAVGGRIIGVVLTHGAAAGAPGRPTDEA</sequence>
<dbReference type="InterPro" id="IPR005702">
    <property type="entry name" value="Wzc-like_C"/>
</dbReference>
<dbReference type="Pfam" id="PF13614">
    <property type="entry name" value="AAA_31"/>
    <property type="match status" value="1"/>
</dbReference>
<proteinExistence type="inferred from homology"/>
<keyword evidence="11 20" id="KW-0418">Kinase</keyword>
<name>A0ABT1HFR3_9NOCA</name>
<dbReference type="SUPFAM" id="SSF52540">
    <property type="entry name" value="P-loop containing nucleoside triphosphate hydrolases"/>
    <property type="match status" value="1"/>
</dbReference>
<dbReference type="Gene3D" id="3.40.50.300">
    <property type="entry name" value="P-loop containing nucleotide triphosphate hydrolases"/>
    <property type="match status" value="1"/>
</dbReference>
<keyword evidence="12" id="KW-0067">ATP-binding</keyword>
<evidence type="ECO:0000256" key="7">
    <source>
        <dbReference type="ARBA" id="ARBA00022519"/>
    </source>
</evidence>
<evidence type="ECO:0000256" key="1">
    <source>
        <dbReference type="ARBA" id="ARBA00004429"/>
    </source>
</evidence>
<keyword evidence="7" id="KW-0997">Cell inner membrane</keyword>
<feature type="transmembrane region" description="Helical" evidence="17">
    <location>
        <begin position="12"/>
        <end position="31"/>
    </location>
</feature>
<dbReference type="PANTHER" id="PTHR32309:SF13">
    <property type="entry name" value="FERRIC ENTEROBACTIN TRANSPORT PROTEIN FEPE"/>
    <property type="match status" value="1"/>
</dbReference>
<evidence type="ECO:0000256" key="10">
    <source>
        <dbReference type="ARBA" id="ARBA00022741"/>
    </source>
</evidence>
<dbReference type="InterPro" id="IPR003856">
    <property type="entry name" value="LPS_length_determ_N"/>
</dbReference>
<dbReference type="InterPro" id="IPR025669">
    <property type="entry name" value="AAA_dom"/>
</dbReference>
<evidence type="ECO:0000256" key="5">
    <source>
        <dbReference type="ARBA" id="ARBA00011903"/>
    </source>
</evidence>
<evidence type="ECO:0000259" key="19">
    <source>
        <dbReference type="Pfam" id="PF13614"/>
    </source>
</evidence>
<evidence type="ECO:0000256" key="12">
    <source>
        <dbReference type="ARBA" id="ARBA00022840"/>
    </source>
</evidence>
<feature type="domain" description="Polysaccharide chain length determinant N-terminal" evidence="18">
    <location>
        <begin position="3"/>
        <end position="88"/>
    </location>
</feature>
<keyword evidence="8" id="KW-0808">Transferase</keyword>
<keyword evidence="14 17" id="KW-0472">Membrane</keyword>
<evidence type="ECO:0000256" key="13">
    <source>
        <dbReference type="ARBA" id="ARBA00022989"/>
    </source>
</evidence>
<reference evidence="20 21" key="1">
    <citation type="submission" date="2022-06" db="EMBL/GenBank/DDBJ databases">
        <title>Genomic Encyclopedia of Archaeal and Bacterial Type Strains, Phase II (KMG-II): from individual species to whole genera.</title>
        <authorList>
            <person name="Goeker M."/>
        </authorList>
    </citation>
    <scope>NUCLEOTIDE SEQUENCE [LARGE SCALE GENOMIC DNA]</scope>
    <source>
        <strain evidence="20 21">DSM 44693</strain>
    </source>
</reference>
<keyword evidence="6" id="KW-1003">Cell membrane</keyword>
<evidence type="ECO:0000256" key="9">
    <source>
        <dbReference type="ARBA" id="ARBA00022692"/>
    </source>
</evidence>
<evidence type="ECO:0000256" key="6">
    <source>
        <dbReference type="ARBA" id="ARBA00022475"/>
    </source>
</evidence>